<evidence type="ECO:0000256" key="1">
    <source>
        <dbReference type="SAM" id="MobiDB-lite"/>
    </source>
</evidence>
<dbReference type="AlphaFoldDB" id="A0A8T1G6E9"/>
<feature type="compositionally biased region" description="Acidic residues" evidence="1">
    <location>
        <begin position="591"/>
        <end position="604"/>
    </location>
</feature>
<sequence length="727" mass="80001">MERPRRACTSRKRPSHDVTDDGSGRSDCDASREVDPADASGSSASVNDSSPSDTSGSRTKGNLSGTSNALYKSVIERNKQIKNVQNSPSEHIPDEWQVYAKTIICTHGGKHRYRGKGKRPRQEVRPMGCTTQINAGVQVVSKSPVKFAVQLTRCGRLGQRLRVFWSSSWRTQTAAPLHKTDYWTFGRFVAIWVVYLWTCPTKRIATCITLQTKHMVDIFSRFPEGQYVQHAVIQNERSETLFSVSKNSRKITILGPSCISVSGTESGVGSVGLDVTTDRGLGSVDIGVTTELATDPAADTMSTVSAHLFEEYFVKNWDKCRNLWCSYPSRAGHMASKFGKSWIDTQSKKPATRYGVQGRLAPSALGKVDSSTCSRTRRRILQCEAGLSCEDRQEGILTNPAPPPAAADSSKRKRVHTEETPTLIPNADQPQKSKGKKKRGQARDTAGSEAPRSAKQPKTGNKKARQTKKQLRELEDKRRRAMSSFGTIWAPPHHDGNDRPQEDVVIKPNPEHQTDLIRKVLVLIRKNLVTRAAYPCDTEETSTTPAAILFDQGVDLDPNLVVEDSSAFLDSDAEGSGDELTAQDEVSPDASSDESESDSDDDGWNELNIKSELERVKILLSAEEQEQLHLRVQESSPLYDNSQLADMAATGWAVRPVNSVVTIEDDVEVDSVYDGYCGPTPGSSACGLSPGALFYYSYRKRSGGTLQANQIATGGIRLKKLMRKSKQ</sequence>
<gene>
    <name evidence="2" type="ORF">PC118_g8842</name>
</gene>
<dbReference type="Proteomes" id="UP000697107">
    <property type="component" value="Unassembled WGS sequence"/>
</dbReference>
<name>A0A8T1G6E9_9STRA</name>
<dbReference type="VEuPathDB" id="FungiDB:PC110_g10649"/>
<feature type="compositionally biased region" description="Basic residues" evidence="1">
    <location>
        <begin position="460"/>
        <end position="469"/>
    </location>
</feature>
<feature type="region of interest" description="Disordered" evidence="1">
    <location>
        <begin position="570"/>
        <end position="605"/>
    </location>
</feature>
<accession>A0A8T1G6E9</accession>
<proteinExistence type="predicted"/>
<reference evidence="2" key="1">
    <citation type="submission" date="2018-10" db="EMBL/GenBank/DDBJ databases">
        <title>Effector identification in a new, highly contiguous assembly of the strawberry crown rot pathogen Phytophthora cactorum.</title>
        <authorList>
            <person name="Armitage A.D."/>
            <person name="Nellist C.F."/>
            <person name="Bates H."/>
            <person name="Vickerstaff R.J."/>
            <person name="Harrison R.J."/>
        </authorList>
    </citation>
    <scope>NUCLEOTIDE SEQUENCE</scope>
    <source>
        <strain evidence="2">P415</strain>
    </source>
</reference>
<feature type="compositionally biased region" description="Low complexity" evidence="1">
    <location>
        <begin position="37"/>
        <end position="57"/>
    </location>
</feature>
<evidence type="ECO:0000313" key="2">
    <source>
        <dbReference type="EMBL" id="KAG2984499.1"/>
    </source>
</evidence>
<feature type="region of interest" description="Disordered" evidence="1">
    <location>
        <begin position="394"/>
        <end position="480"/>
    </location>
</feature>
<organism evidence="2 3">
    <name type="scientific">Phytophthora cactorum</name>
    <dbReference type="NCBI Taxonomy" id="29920"/>
    <lineage>
        <taxon>Eukaryota</taxon>
        <taxon>Sar</taxon>
        <taxon>Stramenopiles</taxon>
        <taxon>Oomycota</taxon>
        <taxon>Peronosporomycetes</taxon>
        <taxon>Peronosporales</taxon>
        <taxon>Peronosporaceae</taxon>
        <taxon>Phytophthora</taxon>
    </lineage>
</organism>
<feature type="region of interest" description="Disordered" evidence="1">
    <location>
        <begin position="1"/>
        <end position="65"/>
    </location>
</feature>
<feature type="compositionally biased region" description="Basic residues" evidence="1">
    <location>
        <begin position="1"/>
        <end position="14"/>
    </location>
</feature>
<dbReference type="VEuPathDB" id="FungiDB:PC110_g10650"/>
<comment type="caution">
    <text evidence="2">The sequence shown here is derived from an EMBL/GenBank/DDBJ whole genome shotgun (WGS) entry which is preliminary data.</text>
</comment>
<evidence type="ECO:0000313" key="3">
    <source>
        <dbReference type="Proteomes" id="UP000697107"/>
    </source>
</evidence>
<feature type="compositionally biased region" description="Basic and acidic residues" evidence="1">
    <location>
        <begin position="15"/>
        <end position="35"/>
    </location>
</feature>
<protein>
    <submittedName>
        <fullName evidence="2">Uncharacterized protein</fullName>
    </submittedName>
</protein>
<dbReference type="EMBL" id="RCML01000231">
    <property type="protein sequence ID" value="KAG2984499.1"/>
    <property type="molecule type" value="Genomic_DNA"/>
</dbReference>